<reference evidence="1" key="1">
    <citation type="submission" date="2021-05" db="EMBL/GenBank/DDBJ databases">
        <authorList>
            <person name="Tigano A."/>
        </authorList>
    </citation>
    <scope>NUCLEOTIDE SEQUENCE</scope>
</reference>
<comment type="caution">
    <text evidence="1">The sequence shown here is derived from an EMBL/GenBank/DDBJ whole genome shotgun (WGS) entry which is preliminary data.</text>
</comment>
<evidence type="ECO:0000313" key="2">
    <source>
        <dbReference type="Proteomes" id="UP000677803"/>
    </source>
</evidence>
<proteinExistence type="predicted"/>
<accession>A0A8S4AFH6</accession>
<name>A0A8S4AFH6_9TELE</name>
<protein>
    <submittedName>
        <fullName evidence="1">(Atlantic silverside) hypothetical protein</fullName>
    </submittedName>
</protein>
<sequence>MPWLLSSPLDCASPSPCQRQCERTAFSFYCAVRERLPAWLLEDMRGMEVFCWDDGRPRAFRPSEALLYALVHDHQDYARVLLERYSVGALRAPRCSFCRARGGGAPHLAVAVRYDRVAILGMMVRALREREEAGERRRYLDECGACAHAPDAGKSAVQLARARAQRCVDLLLLFVAEPPRPRCVREEPQRWRGLLGGRVFGWLRGVSPPPLLLQALRSLARSGPDQISTLPVFLQPQLGR</sequence>
<evidence type="ECO:0000313" key="1">
    <source>
        <dbReference type="EMBL" id="CAG5866977.1"/>
    </source>
</evidence>
<keyword evidence="2" id="KW-1185">Reference proteome</keyword>
<dbReference type="EMBL" id="CAJRST010002224">
    <property type="protein sequence ID" value="CAG5866977.1"/>
    <property type="molecule type" value="Genomic_DNA"/>
</dbReference>
<dbReference type="AlphaFoldDB" id="A0A8S4AFH6"/>
<organism evidence="1 2">
    <name type="scientific">Menidia menidia</name>
    <name type="common">Atlantic silverside</name>
    <dbReference type="NCBI Taxonomy" id="238744"/>
    <lineage>
        <taxon>Eukaryota</taxon>
        <taxon>Metazoa</taxon>
        <taxon>Chordata</taxon>
        <taxon>Craniata</taxon>
        <taxon>Vertebrata</taxon>
        <taxon>Euteleostomi</taxon>
        <taxon>Actinopterygii</taxon>
        <taxon>Neopterygii</taxon>
        <taxon>Teleostei</taxon>
        <taxon>Neoteleostei</taxon>
        <taxon>Acanthomorphata</taxon>
        <taxon>Ovalentaria</taxon>
        <taxon>Atherinomorphae</taxon>
        <taxon>Atheriniformes</taxon>
        <taxon>Atherinopsidae</taxon>
        <taxon>Menidiinae</taxon>
        <taxon>Menidia</taxon>
    </lineage>
</organism>
<dbReference type="Proteomes" id="UP000677803">
    <property type="component" value="Unassembled WGS sequence"/>
</dbReference>
<gene>
    <name evidence="1" type="ORF">MMEN_LOCUS3669</name>
</gene>
<dbReference type="OrthoDB" id="45365at2759"/>